<dbReference type="SUPFAM" id="SSF53335">
    <property type="entry name" value="S-adenosyl-L-methionine-dependent methyltransferases"/>
    <property type="match status" value="1"/>
</dbReference>
<dbReference type="RefSeq" id="WP_338229139.1">
    <property type="nucleotide sequence ID" value="NZ_BTPE01000008.1"/>
</dbReference>
<comment type="caution">
    <text evidence="1">The sequence shown here is derived from an EMBL/GenBank/DDBJ whole genome shotgun (WGS) entry which is preliminary data.</text>
</comment>
<dbReference type="InterPro" id="IPR029063">
    <property type="entry name" value="SAM-dependent_MTases_sf"/>
</dbReference>
<keyword evidence="2" id="KW-1185">Reference proteome</keyword>
<organism evidence="1 2">
    <name type="scientific">Algoriphagus taiwanensis</name>
    <dbReference type="NCBI Taxonomy" id="1445656"/>
    <lineage>
        <taxon>Bacteria</taxon>
        <taxon>Pseudomonadati</taxon>
        <taxon>Bacteroidota</taxon>
        <taxon>Cytophagia</taxon>
        <taxon>Cytophagales</taxon>
        <taxon>Cyclobacteriaceae</taxon>
        <taxon>Algoriphagus</taxon>
    </lineage>
</organism>
<name>A0ABQ6Q2B7_9BACT</name>
<proteinExistence type="predicted"/>
<dbReference type="EMBL" id="BTPE01000008">
    <property type="protein sequence ID" value="GMQ34316.1"/>
    <property type="molecule type" value="Genomic_DNA"/>
</dbReference>
<accession>A0ABQ6Q2B7</accession>
<sequence length="237" mass="27494">MESKSGQYIKPAYKIFGRFVSECMAYLKSGKGIGMPIQDFPAYFSYNRRLIPPFLASKPWIVHRAFLELQKYIKPQMHVLEFGSGGSTLYLADKVASIYSIEHDEKWYHLIHKQLETYSKITHVLVPPVKKEGKEEYKSVHGLFSEGLDFEDYAHAADHLPEESFDLLIIDGRVRPQCLKNSISKLKRGGMLIFDNADRETYQDTIQTFLSGWKKKRFSGVTIYDPYFNSTHIYFKP</sequence>
<gene>
    <name evidence="1" type="ORF">Ataiwa_25880</name>
</gene>
<dbReference type="Gene3D" id="3.40.50.150">
    <property type="entry name" value="Vaccinia Virus protein VP39"/>
    <property type="match status" value="1"/>
</dbReference>
<protein>
    <recommendedName>
        <fullName evidence="3">Class I SAM-dependent methyltransferase</fullName>
    </recommendedName>
</protein>
<dbReference type="Proteomes" id="UP001307705">
    <property type="component" value="Unassembled WGS sequence"/>
</dbReference>
<evidence type="ECO:0000313" key="1">
    <source>
        <dbReference type="EMBL" id="GMQ34316.1"/>
    </source>
</evidence>
<evidence type="ECO:0000313" key="2">
    <source>
        <dbReference type="Proteomes" id="UP001307705"/>
    </source>
</evidence>
<evidence type="ECO:0008006" key="3">
    <source>
        <dbReference type="Google" id="ProtNLM"/>
    </source>
</evidence>
<reference evidence="1 2" key="1">
    <citation type="submission" date="2023-08" db="EMBL/GenBank/DDBJ databases">
        <title>Draft genome sequence of Algoriphagus taiwanensis.</title>
        <authorList>
            <person name="Takatani N."/>
            <person name="Hosokawa M."/>
            <person name="Sawabe T."/>
        </authorList>
    </citation>
    <scope>NUCLEOTIDE SEQUENCE [LARGE SCALE GENOMIC DNA]</scope>
    <source>
        <strain evidence="1 2">JCM 19755</strain>
    </source>
</reference>